<evidence type="ECO:0000313" key="1">
    <source>
        <dbReference type="EMBL" id="CEJ75431.1"/>
    </source>
</evidence>
<organism evidence="1 2">
    <name type="scientific">Paraclostridium sordellii</name>
    <name type="common">Clostridium sordellii</name>
    <dbReference type="NCBI Taxonomy" id="1505"/>
    <lineage>
        <taxon>Bacteria</taxon>
        <taxon>Bacillati</taxon>
        <taxon>Bacillota</taxon>
        <taxon>Clostridia</taxon>
        <taxon>Peptostreptococcales</taxon>
        <taxon>Peptostreptococcaceae</taxon>
        <taxon>Paraclostridium</taxon>
    </lineage>
</organism>
<accession>A0ABM9RTM1</accession>
<dbReference type="RefSeq" id="WP_021121880.1">
    <property type="nucleotide sequence ID" value="NZ_CDNU01000002.1"/>
</dbReference>
<sequence length="150" mass="18061">MDLIDKNKDNLIYINKLINIFFDYKIEVKELDQKEIYDILETYILIEKYIEQVHEKINNVLSDEEIEESESAFDDYDKENGYEDEENLKDISKYEISLKILYGIFDFARLKLKFSLKECLETNIFELLDYIDYSLKNKECVQEDYADIEA</sequence>
<protein>
    <submittedName>
        <fullName evidence="1">Uncharacterized protein</fullName>
    </submittedName>
</protein>
<dbReference type="EMBL" id="LN680000">
    <property type="protein sequence ID" value="CEJ75431.1"/>
    <property type="molecule type" value="Genomic_DNA"/>
</dbReference>
<dbReference type="Proteomes" id="UP000032811">
    <property type="component" value="Plasmid pCS2"/>
</dbReference>
<gene>
    <name evidence="1" type="ORF">ATCC9714_PCS200241</name>
</gene>
<geneLocation type="plasmid" evidence="1 2">
    <name>pCS2</name>
</geneLocation>
<evidence type="ECO:0000313" key="2">
    <source>
        <dbReference type="Proteomes" id="UP000032811"/>
    </source>
</evidence>
<proteinExistence type="predicted"/>
<keyword evidence="2" id="KW-1185">Reference proteome</keyword>
<dbReference type="GeneID" id="97539296"/>
<name>A0ABM9RTM1_PARSO</name>
<reference evidence="1 2" key="1">
    <citation type="submission" date="2014-11" db="EMBL/GenBank/DDBJ databases">
        <authorList>
            <person name="Aslett M.A."/>
            <person name="De Silva N."/>
        </authorList>
    </citation>
    <scope>NUCLEOTIDE SEQUENCE [LARGE SCALE GENOMIC DNA]</scope>
    <source>
        <strain evidence="1 2">ATCC9714</strain>
        <plasmid evidence="1 2">pCS2</plasmid>
    </source>
</reference>
<keyword evidence="1" id="KW-0614">Plasmid</keyword>